<comment type="caution">
    <text evidence="2">The sequence shown here is derived from an EMBL/GenBank/DDBJ whole genome shotgun (WGS) entry which is preliminary data.</text>
</comment>
<feature type="compositionally biased region" description="Polar residues" evidence="1">
    <location>
        <begin position="1105"/>
        <end position="1119"/>
    </location>
</feature>
<gene>
    <name evidence="2" type="ORF">OFUS_LOCUS1026</name>
</gene>
<dbReference type="AlphaFoldDB" id="A0A8J1U9P6"/>
<feature type="compositionally biased region" description="Polar residues" evidence="1">
    <location>
        <begin position="678"/>
        <end position="688"/>
    </location>
</feature>
<feature type="region of interest" description="Disordered" evidence="1">
    <location>
        <begin position="1"/>
        <end position="33"/>
    </location>
</feature>
<dbReference type="EMBL" id="CAIIXF020000001">
    <property type="protein sequence ID" value="CAH1773427.1"/>
    <property type="molecule type" value="Genomic_DNA"/>
</dbReference>
<feature type="compositionally biased region" description="Basic and acidic residues" evidence="1">
    <location>
        <begin position="19"/>
        <end position="33"/>
    </location>
</feature>
<organism evidence="2 3">
    <name type="scientific">Owenia fusiformis</name>
    <name type="common">Polychaete worm</name>
    <dbReference type="NCBI Taxonomy" id="6347"/>
    <lineage>
        <taxon>Eukaryota</taxon>
        <taxon>Metazoa</taxon>
        <taxon>Spiralia</taxon>
        <taxon>Lophotrochozoa</taxon>
        <taxon>Annelida</taxon>
        <taxon>Polychaeta</taxon>
        <taxon>Sedentaria</taxon>
        <taxon>Canalipalpata</taxon>
        <taxon>Sabellida</taxon>
        <taxon>Oweniida</taxon>
        <taxon>Oweniidae</taxon>
        <taxon>Owenia</taxon>
    </lineage>
</organism>
<proteinExistence type="predicted"/>
<dbReference type="OrthoDB" id="6079334at2759"/>
<feature type="region of interest" description="Disordered" evidence="1">
    <location>
        <begin position="634"/>
        <end position="688"/>
    </location>
</feature>
<feature type="region of interest" description="Disordered" evidence="1">
    <location>
        <begin position="1099"/>
        <end position="1119"/>
    </location>
</feature>
<evidence type="ECO:0000313" key="2">
    <source>
        <dbReference type="EMBL" id="CAH1773427.1"/>
    </source>
</evidence>
<dbReference type="Proteomes" id="UP000749559">
    <property type="component" value="Unassembled WGS sequence"/>
</dbReference>
<name>A0A8J1U9P6_OWEFU</name>
<evidence type="ECO:0000256" key="1">
    <source>
        <dbReference type="SAM" id="MobiDB-lite"/>
    </source>
</evidence>
<keyword evidence="3" id="KW-1185">Reference proteome</keyword>
<accession>A0A8J1U9P6</accession>
<sequence length="1144" mass="128583">MSPHHGEVIIPQNLNNEPTECRTDTKATSHHPQDNGAIIHTLINAFWKTKVDRFDQTVKHIFLENNKSINALRNTSIKDLLSHIQFTPNKRQPQGYEFFLHPAINSVLKEESSEATKSLLDSISDHHIIFTNEGKCASESCTHILDQISDTPKVKNLYHDALKTVGYGRPGAHHKDFEEHNCPFDPRLYFGKVLLPSLHLPSLHHVPKESVEQNLFLNVDDISNLLEQHTMKYRMFLKSLDSEPSVTIPDDADTSFTSNNESDAMEVQFSNILRLLREDSKSDKAFNILLSEDVRTIWRQHRAKSLPPIGRPNGKCMWSGNDSIDLDFSFGNPNKISPKQEVFEFDRILKAKEILDSPPCLETKHSFVTNDSCTLSLTNHDSNLSDKTINIGTDKDETMNDEEVSSSPIAERIDVVTNDSPVQTTQNDPGGYGYSVSWSTDDCSDDMIHDDDGAAIPTIMNQGRNMLGDTAEWPLLNQNEWSEDSPIWPETSPQQQRDECNYAVQQASNVEDTECTRTCILPGMSREAPDGAPSEHKIAKQSASYTSISDPDIYQSCVQESNSKVRGYKATRMRMKEQLHKHITKDRANHMAPNKVNDWKVCEAKDETVNPNATEFRAPNILNIRVPVKISQAPNPQAQNSQSHFSQISNPQSQRFQGHFSHASNSHGQSSQGQYSHVPSSRSHITQGNISQFPNAKYDVLPPIDSTSHLPNDCGVSRVGLAHGVSMTDGRNDQVRVQPNRWGLWENIPNADSTKQIVNTSNVATVNQQHRFLTPVYNMNKPRQLQMPNNRQPHQQMEVNPYIIPAPPPILSQPPPMMIQQRELQQIAMLDVAPPSLPNLQHIQNPYLLPPQHNPTMACCPRLNMPPPPPNCPPPTQWNTQLSNNLTTIRSKVPSYSSQMQHMNVIQQQQQPLPPPPPFPLVTSWAQPPLWPSARVNQDNLINIPTNKHTIDKTVQSGAADEIAPTNSTCKAVRSEFTSTATCSSIKEDKPKLDVNSPEFVPERMKTREELRASAKLPEITLHNSKNIQCVINEANKLLRQIYKGDSDNLDNKLEDSETPYQKLVREVLGNTKKSEDIGKVKCSPSKVKNESDIINLKADDSKPGDTTSINAPSTRELSNGNINTFQEVKTKRAFLKHIKTLKK</sequence>
<protein>
    <submittedName>
        <fullName evidence="2">Uncharacterized protein</fullName>
    </submittedName>
</protein>
<evidence type="ECO:0000313" key="3">
    <source>
        <dbReference type="Proteomes" id="UP000749559"/>
    </source>
</evidence>
<feature type="compositionally biased region" description="Low complexity" evidence="1">
    <location>
        <begin position="661"/>
        <end position="677"/>
    </location>
</feature>
<feature type="compositionally biased region" description="Polar residues" evidence="1">
    <location>
        <begin position="634"/>
        <end position="656"/>
    </location>
</feature>
<reference evidence="2" key="1">
    <citation type="submission" date="2022-03" db="EMBL/GenBank/DDBJ databases">
        <authorList>
            <person name="Martin C."/>
        </authorList>
    </citation>
    <scope>NUCLEOTIDE SEQUENCE</scope>
</reference>